<feature type="non-terminal residue" evidence="1">
    <location>
        <position position="1"/>
    </location>
</feature>
<sequence>DKLQNFYEGLTLKAQEALDHSARGSLQLMKTTEEAQNLIDMVANNQYFFAHQRQRQPSQRRGVMELEEVDSILAQNKMMQQQIQQQFEQMAKRINGLQVA</sequence>
<dbReference type="RefSeq" id="WP_182110772.1">
    <property type="nucleotide sequence ID" value="NZ_JACFYF010000165.1"/>
</dbReference>
<reference evidence="1 2" key="1">
    <citation type="submission" date="2020-07" db="EMBL/GenBank/DDBJ databases">
        <title>Vibrio marinisediminis sp. nov., isolated from marine sediment.</title>
        <authorList>
            <person name="Ji X."/>
        </authorList>
    </citation>
    <scope>NUCLEOTIDE SEQUENCE [LARGE SCALE GENOMIC DNA]</scope>
    <source>
        <strain evidence="1 2">404</strain>
    </source>
</reference>
<accession>A0A7W2FV51</accession>
<organism evidence="1 2">
    <name type="scientific">Vibrio marinisediminis</name>
    <dbReference type="NCBI Taxonomy" id="2758441"/>
    <lineage>
        <taxon>Bacteria</taxon>
        <taxon>Pseudomonadati</taxon>
        <taxon>Pseudomonadota</taxon>
        <taxon>Gammaproteobacteria</taxon>
        <taxon>Vibrionales</taxon>
        <taxon>Vibrionaceae</taxon>
        <taxon>Vibrio</taxon>
    </lineage>
</organism>
<dbReference type="EMBL" id="JACFYF010000165">
    <property type="protein sequence ID" value="MBA5764786.1"/>
    <property type="molecule type" value="Genomic_DNA"/>
</dbReference>
<evidence type="ECO:0000313" key="2">
    <source>
        <dbReference type="Proteomes" id="UP000571701"/>
    </source>
</evidence>
<protein>
    <submittedName>
        <fullName evidence="1">Uncharacterized protein</fullName>
    </submittedName>
</protein>
<proteinExistence type="predicted"/>
<dbReference type="Proteomes" id="UP000571701">
    <property type="component" value="Unassembled WGS sequence"/>
</dbReference>
<name>A0A7W2FV51_9VIBR</name>
<dbReference type="AlphaFoldDB" id="A0A7W2FV51"/>
<comment type="caution">
    <text evidence="1">The sequence shown here is derived from an EMBL/GenBank/DDBJ whole genome shotgun (WGS) entry which is preliminary data.</text>
</comment>
<feature type="non-terminal residue" evidence="1">
    <location>
        <position position="100"/>
    </location>
</feature>
<keyword evidence="2" id="KW-1185">Reference proteome</keyword>
<gene>
    <name evidence="1" type="ORF">H2O73_20780</name>
</gene>
<evidence type="ECO:0000313" key="1">
    <source>
        <dbReference type="EMBL" id="MBA5764786.1"/>
    </source>
</evidence>